<gene>
    <name evidence="3" type="ORF">NMOB1V02_LOCUS3543</name>
</gene>
<dbReference type="EMBL" id="CAJPEX010000476">
    <property type="protein sequence ID" value="CAG0915906.1"/>
    <property type="molecule type" value="Genomic_DNA"/>
</dbReference>
<evidence type="ECO:0000256" key="1">
    <source>
        <dbReference type="SAM" id="Coils"/>
    </source>
</evidence>
<dbReference type="Proteomes" id="UP000678499">
    <property type="component" value="Unassembled WGS sequence"/>
</dbReference>
<proteinExistence type="predicted"/>
<evidence type="ECO:0000256" key="2">
    <source>
        <dbReference type="SAM" id="MobiDB-lite"/>
    </source>
</evidence>
<evidence type="ECO:0000313" key="3">
    <source>
        <dbReference type="EMBL" id="CAD7275754.1"/>
    </source>
</evidence>
<dbReference type="EMBL" id="OA882513">
    <property type="protein sequence ID" value="CAD7275754.1"/>
    <property type="molecule type" value="Genomic_DNA"/>
</dbReference>
<feature type="compositionally biased region" description="Basic and acidic residues" evidence="2">
    <location>
        <begin position="1"/>
        <end position="18"/>
    </location>
</feature>
<dbReference type="AlphaFoldDB" id="A0A7R9BI34"/>
<organism evidence="3">
    <name type="scientific">Notodromas monacha</name>
    <dbReference type="NCBI Taxonomy" id="399045"/>
    <lineage>
        <taxon>Eukaryota</taxon>
        <taxon>Metazoa</taxon>
        <taxon>Ecdysozoa</taxon>
        <taxon>Arthropoda</taxon>
        <taxon>Crustacea</taxon>
        <taxon>Oligostraca</taxon>
        <taxon>Ostracoda</taxon>
        <taxon>Podocopa</taxon>
        <taxon>Podocopida</taxon>
        <taxon>Cypridocopina</taxon>
        <taxon>Cypridoidea</taxon>
        <taxon>Cyprididae</taxon>
        <taxon>Notodromas</taxon>
    </lineage>
</organism>
<keyword evidence="4" id="KW-1185">Reference proteome</keyword>
<reference evidence="3" key="1">
    <citation type="submission" date="2020-11" db="EMBL/GenBank/DDBJ databases">
        <authorList>
            <person name="Tran Van P."/>
        </authorList>
    </citation>
    <scope>NUCLEOTIDE SEQUENCE</scope>
</reference>
<feature type="coiled-coil region" evidence="1">
    <location>
        <begin position="467"/>
        <end position="508"/>
    </location>
</feature>
<protein>
    <submittedName>
        <fullName evidence="3">Uncharacterized protein</fullName>
    </submittedName>
</protein>
<evidence type="ECO:0000313" key="4">
    <source>
        <dbReference type="Proteomes" id="UP000678499"/>
    </source>
</evidence>
<name>A0A7R9BI34_9CRUS</name>
<accession>A0A7R9BI34</accession>
<keyword evidence="1" id="KW-0175">Coiled coil</keyword>
<sequence>MELSRLEHLDKESGRRSEATFPQELVDDEDRRFVRLILMEKCVLDYSKEDGGDSFGSEISSCYSGPKDLEEISRAFDEKIPSNLKPFYDEECSVWCLGRPPQTDELFEFRIDLIVCRGIRDLIPETGGPCNPEKFVLFTPFLGGVTISNVPELTSSSTVLIDRILFKCCVAGNLAEYLRKCDGYVPLYFAYLDVALAFVKINVELEISGDFESQWGTMLYGFQPSFMFAPSVAGIVRIKKIKGDHAFETPRGSLRNELLNNSKAVVEPKTCIVENRISSDLFEGNTLESHQCEFRLRMEGLRMPSSVTSQDIIASFWYPLFGFKEHYTEIGSMRAEHGSEKALSTIFSAPTKFIVEAFLEYPLTVKLYRAGDVKNCVGFAKVQLRSLFDKPEAIVKIQEQNVLRNECFVKAMVKSMDSSTIVGYLDLWLCLDDLGSIPVSPGRIRRDTYVVNKVEFSKQNVVDIPRNKNQAMALQNLQTANQRLKKEAEILKKKMQDLETAHKSQIEKRGKDAERLAELSSKVTSLRKLNKEKHLRMKQLELELQTSSTQSDILKRQISQLERELSDLKEMPKIVAVQIQDALLSAHEKKEALEIEMISLQHENKKLKDTIDSLNAQLQERDSARDDELLLARRNLHFSKQALIAQEASFFAKEESRLLEGIRKDIHQYFKSTSGTNGEQYLEELPSPEVQLLEEELKTLMGSGLYSSRDAVIIKLRSAIAEARRTF</sequence>
<feature type="region of interest" description="Disordered" evidence="2">
    <location>
        <begin position="1"/>
        <end position="21"/>
    </location>
</feature>
<feature type="coiled-coil region" evidence="1">
    <location>
        <begin position="537"/>
        <end position="624"/>
    </location>
</feature>